<accession>A0ABY3F8R5</accession>
<comment type="caution">
    <text evidence="2">The sequence shown here is derived from an EMBL/GenBank/DDBJ whole genome shotgun (WGS) entry which is preliminary data.</text>
</comment>
<keyword evidence="1" id="KW-0479">Metal-binding</keyword>
<evidence type="ECO:0000256" key="1">
    <source>
        <dbReference type="ARBA" id="ARBA00022723"/>
    </source>
</evidence>
<dbReference type="PANTHER" id="PTHR42905:SF16">
    <property type="entry name" value="CARBOXYPHOSPHONOENOLPYRUVATE PHOSPHONOMUTASE-LIKE PROTEIN (AFU_ORTHOLOGUE AFUA_5G07230)"/>
    <property type="match status" value="1"/>
</dbReference>
<dbReference type="InterPro" id="IPR015813">
    <property type="entry name" value="Pyrv/PenolPyrv_kinase-like_dom"/>
</dbReference>
<dbReference type="PANTHER" id="PTHR42905">
    <property type="entry name" value="PHOSPHOENOLPYRUVATE CARBOXYLASE"/>
    <property type="match status" value="1"/>
</dbReference>
<dbReference type="CDD" id="cd00377">
    <property type="entry name" value="ICL_PEPM"/>
    <property type="match status" value="1"/>
</dbReference>
<dbReference type="SUPFAM" id="SSF51621">
    <property type="entry name" value="Phosphoenolpyruvate/pyruvate domain"/>
    <property type="match status" value="1"/>
</dbReference>
<dbReference type="EMBL" id="VNFF01000024">
    <property type="protein sequence ID" value="TVU80488.1"/>
    <property type="molecule type" value="Genomic_DNA"/>
</dbReference>
<dbReference type="Gene3D" id="3.20.20.60">
    <property type="entry name" value="Phosphoenolpyruvate-binding domains"/>
    <property type="match status" value="1"/>
</dbReference>
<gene>
    <name evidence="2" type="ORF">FQP85_19455</name>
</gene>
<sequence length="270" mass="29821">MKFTFEIIMNKYQTFHQLHKQDQLFLLPNAWDPLSARILADTGFAAIATTSWGMAQSRGQEDGEQCSFEEFISQLKPIIDAVNIAVSVDIESGYSNDVNTICQHVLAVAKLGAVGINIEDSDKKTAQLRSLEHQVEILKAIKNTLKKYGFSQLFINARTDCYSQNMASLEHVITRSLAYQDAGVDGIFIPGLSDLTAIKQITTTLKVPLNVMAQPLKSDFLCDNSSNSSSLFAHGVQRYTLGNALFDATKAYIFTASSTFNSTKSSDHLF</sequence>
<proteinExistence type="predicted"/>
<evidence type="ECO:0000313" key="3">
    <source>
        <dbReference type="Proteomes" id="UP000317938"/>
    </source>
</evidence>
<organism evidence="2 3">
    <name type="scientific">Pseudoalteromonas neustonica</name>
    <dbReference type="NCBI Taxonomy" id="1840331"/>
    <lineage>
        <taxon>Bacteria</taxon>
        <taxon>Pseudomonadati</taxon>
        <taxon>Pseudomonadota</taxon>
        <taxon>Gammaproteobacteria</taxon>
        <taxon>Alteromonadales</taxon>
        <taxon>Pseudoalteromonadaceae</taxon>
        <taxon>Pseudoalteromonas</taxon>
    </lineage>
</organism>
<dbReference type="InterPro" id="IPR039556">
    <property type="entry name" value="ICL/PEPM"/>
</dbReference>
<keyword evidence="2" id="KW-0456">Lyase</keyword>
<protein>
    <submittedName>
        <fullName evidence="2">Isocitrate lyase/phosphoenolpyruvate mutase family protein</fullName>
    </submittedName>
</protein>
<evidence type="ECO:0000313" key="2">
    <source>
        <dbReference type="EMBL" id="TVU80488.1"/>
    </source>
</evidence>
<keyword evidence="3" id="KW-1185">Reference proteome</keyword>
<name>A0ABY3F8R5_9GAMM</name>
<dbReference type="InterPro" id="IPR040442">
    <property type="entry name" value="Pyrv_kinase-like_dom_sf"/>
</dbReference>
<dbReference type="GO" id="GO:0016829">
    <property type="term" value="F:lyase activity"/>
    <property type="evidence" value="ECO:0007669"/>
    <property type="project" value="UniProtKB-KW"/>
</dbReference>
<dbReference type="Proteomes" id="UP000317938">
    <property type="component" value="Unassembled WGS sequence"/>
</dbReference>
<reference evidence="2 3" key="1">
    <citation type="submission" date="2019-07" db="EMBL/GenBank/DDBJ databases">
        <title>Diversity of Bacteria from Kongsfjorden, Arctic.</title>
        <authorList>
            <person name="Yu Y."/>
        </authorList>
    </citation>
    <scope>NUCLEOTIDE SEQUENCE [LARGE SCALE GENOMIC DNA]</scope>
    <source>
        <strain evidence="2 3">SM1927</strain>
    </source>
</reference>
<dbReference type="Pfam" id="PF13714">
    <property type="entry name" value="PEP_mutase"/>
    <property type="match status" value="1"/>
</dbReference>